<proteinExistence type="predicted"/>
<dbReference type="EMBL" id="JAGRRH010000022">
    <property type="protein sequence ID" value="KAG7345714.1"/>
    <property type="molecule type" value="Genomic_DNA"/>
</dbReference>
<keyword evidence="3" id="KW-1185">Reference proteome</keyword>
<protein>
    <submittedName>
        <fullName evidence="2">Uncharacterized protein</fullName>
    </submittedName>
</protein>
<organism evidence="2 3">
    <name type="scientific">Nitzschia inconspicua</name>
    <dbReference type="NCBI Taxonomy" id="303405"/>
    <lineage>
        <taxon>Eukaryota</taxon>
        <taxon>Sar</taxon>
        <taxon>Stramenopiles</taxon>
        <taxon>Ochrophyta</taxon>
        <taxon>Bacillariophyta</taxon>
        <taxon>Bacillariophyceae</taxon>
        <taxon>Bacillariophycidae</taxon>
        <taxon>Bacillariales</taxon>
        <taxon>Bacillariaceae</taxon>
        <taxon>Nitzschia</taxon>
    </lineage>
</organism>
<feature type="region of interest" description="Disordered" evidence="1">
    <location>
        <begin position="1"/>
        <end position="25"/>
    </location>
</feature>
<feature type="compositionally biased region" description="Low complexity" evidence="1">
    <location>
        <begin position="65"/>
        <end position="77"/>
    </location>
</feature>
<feature type="compositionally biased region" description="Polar residues" evidence="1">
    <location>
        <begin position="1"/>
        <end position="13"/>
    </location>
</feature>
<accession>A0A9K3KM78</accession>
<reference evidence="2" key="1">
    <citation type="journal article" date="2021" name="Sci. Rep.">
        <title>Diploid genomic architecture of Nitzschia inconspicua, an elite biomass production diatom.</title>
        <authorList>
            <person name="Oliver A."/>
            <person name="Podell S."/>
            <person name="Pinowska A."/>
            <person name="Traller J.C."/>
            <person name="Smith S.R."/>
            <person name="McClure R."/>
            <person name="Beliaev A."/>
            <person name="Bohutskyi P."/>
            <person name="Hill E.A."/>
            <person name="Rabines A."/>
            <person name="Zheng H."/>
            <person name="Allen L.Z."/>
            <person name="Kuo A."/>
            <person name="Grigoriev I.V."/>
            <person name="Allen A.E."/>
            <person name="Hazlebeck D."/>
            <person name="Allen E.E."/>
        </authorList>
    </citation>
    <scope>NUCLEOTIDE SEQUENCE</scope>
    <source>
        <strain evidence="2">Hildebrandi</strain>
    </source>
</reference>
<dbReference type="Proteomes" id="UP000693970">
    <property type="component" value="Unassembled WGS sequence"/>
</dbReference>
<evidence type="ECO:0000256" key="1">
    <source>
        <dbReference type="SAM" id="MobiDB-lite"/>
    </source>
</evidence>
<name>A0A9K3KM78_9STRA</name>
<evidence type="ECO:0000313" key="3">
    <source>
        <dbReference type="Proteomes" id="UP000693970"/>
    </source>
</evidence>
<reference evidence="2" key="2">
    <citation type="submission" date="2021-04" db="EMBL/GenBank/DDBJ databases">
        <authorList>
            <person name="Podell S."/>
        </authorList>
    </citation>
    <scope>NUCLEOTIDE SEQUENCE</scope>
    <source>
        <strain evidence="2">Hildebrandi</strain>
    </source>
</reference>
<evidence type="ECO:0000313" key="2">
    <source>
        <dbReference type="EMBL" id="KAG7345714.1"/>
    </source>
</evidence>
<sequence>MTSTISETPSFRSSDPPALHLTPPMPPLLDCDSTTIVPMPPLVQVDSSTIVPPVLASKPPPPSTPAVATTKSASAHAPDPPAAHTSLDDIEDYATVPIGIDKSDAQFASASTTPAWPINTIAMLDGEKRVCLPCEGLTISETIDGYVWLIESVAAMAPGRKLCDVKFIIGDGIFASETLLSKLCIHDTCHLILDHHHLLSARTLELGPKHLD</sequence>
<dbReference type="AlphaFoldDB" id="A0A9K3KM78"/>
<comment type="caution">
    <text evidence="2">The sequence shown here is derived from an EMBL/GenBank/DDBJ whole genome shotgun (WGS) entry which is preliminary data.</text>
</comment>
<dbReference type="OrthoDB" id="1426481at2759"/>
<feature type="region of interest" description="Disordered" evidence="1">
    <location>
        <begin position="53"/>
        <end position="86"/>
    </location>
</feature>
<gene>
    <name evidence="2" type="ORF">IV203_033245</name>
</gene>